<dbReference type="InterPro" id="IPR037382">
    <property type="entry name" value="Rsc/polybromo"/>
</dbReference>
<dbReference type="GO" id="GO:0003682">
    <property type="term" value="F:chromatin binding"/>
    <property type="evidence" value="ECO:0007669"/>
    <property type="project" value="TreeGrafter"/>
</dbReference>
<dbReference type="Pfam" id="PF00439">
    <property type="entry name" value="Bromodomain"/>
    <property type="match status" value="1"/>
</dbReference>
<keyword evidence="4" id="KW-0805">Transcription regulation</keyword>
<dbReference type="AlphaFoldDB" id="A0A1F5LU13"/>
<dbReference type="InterPro" id="IPR036427">
    <property type="entry name" value="Bromodomain-like_sf"/>
</dbReference>
<dbReference type="PANTHER" id="PTHR16062:SF19">
    <property type="entry name" value="PROTEIN POLYBROMO-1"/>
    <property type="match status" value="1"/>
</dbReference>
<evidence type="ECO:0000256" key="6">
    <source>
        <dbReference type="ARBA" id="ARBA00023163"/>
    </source>
</evidence>
<feature type="compositionally biased region" description="Polar residues" evidence="9">
    <location>
        <begin position="271"/>
        <end position="282"/>
    </location>
</feature>
<feature type="compositionally biased region" description="Basic and acidic residues" evidence="9">
    <location>
        <begin position="34"/>
        <end position="44"/>
    </location>
</feature>
<dbReference type="OrthoDB" id="6017at2759"/>
<dbReference type="GO" id="GO:0006368">
    <property type="term" value="P:transcription elongation by RNA polymerase II"/>
    <property type="evidence" value="ECO:0007669"/>
    <property type="project" value="TreeGrafter"/>
</dbReference>
<organism evidence="11 12">
    <name type="scientific">Penicillium arizonense</name>
    <dbReference type="NCBI Taxonomy" id="1835702"/>
    <lineage>
        <taxon>Eukaryota</taxon>
        <taxon>Fungi</taxon>
        <taxon>Dikarya</taxon>
        <taxon>Ascomycota</taxon>
        <taxon>Pezizomycotina</taxon>
        <taxon>Eurotiomycetes</taxon>
        <taxon>Eurotiomycetidae</taxon>
        <taxon>Eurotiales</taxon>
        <taxon>Aspergillaceae</taxon>
        <taxon>Penicillium</taxon>
    </lineage>
</organism>
<dbReference type="Proteomes" id="UP000177622">
    <property type="component" value="Unassembled WGS sequence"/>
</dbReference>
<dbReference type="RefSeq" id="XP_022491779.1">
    <property type="nucleotide sequence ID" value="XM_022628073.1"/>
</dbReference>
<feature type="region of interest" description="Disordered" evidence="9">
    <location>
        <begin position="350"/>
        <end position="381"/>
    </location>
</feature>
<reference evidence="11 12" key="1">
    <citation type="journal article" date="2016" name="Sci. Rep.">
        <title>Penicillium arizonense, a new, genome sequenced fungal species, reveals a high chemical diversity in secreted metabolites.</title>
        <authorList>
            <person name="Grijseels S."/>
            <person name="Nielsen J.C."/>
            <person name="Randelovic M."/>
            <person name="Nielsen J."/>
            <person name="Nielsen K.F."/>
            <person name="Workman M."/>
            <person name="Frisvad J.C."/>
        </authorList>
    </citation>
    <scope>NUCLEOTIDE SEQUENCE [LARGE SCALE GENOMIC DNA]</scope>
    <source>
        <strain evidence="11 12">CBS 141311</strain>
    </source>
</reference>
<evidence type="ECO:0000313" key="11">
    <source>
        <dbReference type="EMBL" id="OGE56351.1"/>
    </source>
</evidence>
<evidence type="ECO:0000256" key="3">
    <source>
        <dbReference type="ARBA" id="ARBA00022853"/>
    </source>
</evidence>
<feature type="region of interest" description="Disordered" evidence="9">
    <location>
        <begin position="242"/>
        <end position="308"/>
    </location>
</feature>
<dbReference type="GeneID" id="34572807"/>
<dbReference type="CDD" id="cd04369">
    <property type="entry name" value="Bromodomain"/>
    <property type="match status" value="1"/>
</dbReference>
<comment type="subcellular location">
    <subcellularLocation>
        <location evidence="1">Nucleus</location>
    </subcellularLocation>
</comment>
<evidence type="ECO:0000256" key="5">
    <source>
        <dbReference type="ARBA" id="ARBA00023117"/>
    </source>
</evidence>
<dbReference type="EMBL" id="LXJU01000003">
    <property type="protein sequence ID" value="OGE56351.1"/>
    <property type="molecule type" value="Genomic_DNA"/>
</dbReference>
<dbReference type="PANTHER" id="PTHR16062">
    <property type="entry name" value="SWI/SNF-RELATED"/>
    <property type="match status" value="1"/>
</dbReference>
<dbReference type="InterPro" id="IPR001487">
    <property type="entry name" value="Bromodomain"/>
</dbReference>
<feature type="compositionally biased region" description="Basic and acidic residues" evidence="9">
    <location>
        <begin position="258"/>
        <end position="268"/>
    </location>
</feature>
<feature type="compositionally biased region" description="Low complexity" evidence="9">
    <location>
        <begin position="291"/>
        <end position="304"/>
    </location>
</feature>
<dbReference type="GO" id="GO:0006338">
    <property type="term" value="P:chromatin remodeling"/>
    <property type="evidence" value="ECO:0007669"/>
    <property type="project" value="InterPro"/>
</dbReference>
<name>A0A1F5LU13_PENAI</name>
<feature type="domain" description="Bromo" evidence="10">
    <location>
        <begin position="88"/>
        <end position="168"/>
    </location>
</feature>
<evidence type="ECO:0000259" key="10">
    <source>
        <dbReference type="PROSITE" id="PS50014"/>
    </source>
</evidence>
<dbReference type="Pfam" id="PF22994">
    <property type="entry name" value="RSC4_Ig_like"/>
    <property type="match status" value="1"/>
</dbReference>
<dbReference type="STRING" id="1835702.A0A1F5LU13"/>
<keyword evidence="12" id="KW-1185">Reference proteome</keyword>
<comment type="caution">
    <text evidence="11">The sequence shown here is derived from an EMBL/GenBank/DDBJ whole genome shotgun (WGS) entry which is preliminary data.</text>
</comment>
<protein>
    <recommendedName>
        <fullName evidence="10">Bromo domain-containing protein</fullName>
    </recommendedName>
</protein>
<proteinExistence type="predicted"/>
<dbReference type="SUPFAM" id="SSF47370">
    <property type="entry name" value="Bromodomain"/>
    <property type="match status" value="1"/>
</dbReference>
<keyword evidence="7" id="KW-0539">Nucleus</keyword>
<evidence type="ECO:0000256" key="8">
    <source>
        <dbReference type="PROSITE-ProRule" id="PRU00035"/>
    </source>
</evidence>
<evidence type="ECO:0000256" key="9">
    <source>
        <dbReference type="SAM" id="MobiDB-lite"/>
    </source>
</evidence>
<dbReference type="GO" id="GO:0016586">
    <property type="term" value="C:RSC-type complex"/>
    <property type="evidence" value="ECO:0007669"/>
    <property type="project" value="InterPro"/>
</dbReference>
<evidence type="ECO:0000256" key="1">
    <source>
        <dbReference type="ARBA" id="ARBA00004123"/>
    </source>
</evidence>
<feature type="region of interest" description="Disordered" evidence="9">
    <location>
        <begin position="1"/>
        <end position="71"/>
    </location>
</feature>
<evidence type="ECO:0000256" key="4">
    <source>
        <dbReference type="ARBA" id="ARBA00023015"/>
    </source>
</evidence>
<keyword evidence="3" id="KW-0156">Chromatin regulator</keyword>
<sequence>MSSKRRSAAAASPDVRRVSKRRKISDDDLTGAEDTNRAPSHLDSDPASAEEDETPRSQAESEVSFEGDSLQTAQDKIMSELARLKDSDGEDVSYPFIGKPDRNLYKDYYEIIQHPVSLRSIQKRVRGTDSRKNSSKTTAYPTWKSFEEEVSCIWQNAREYNEDGSDISVLAGILEASLHQDILLLRRHFKERVAEAKRLVPDPLQIDGNPEMPRIKLKMGTVVPEPTAQRLSLKLSGQVSDIAYKDKHQPSSVAVDDESLKRQQDHVRTGSAGQDVSMSPRTRSFRRNMESPESSAATTPASSEQHQGSLAGAQYMSNSVKNETPMAIAHIETGTSQNFPGLFAEASATEIAQHSSGSAHVPFPQPLGASPMESILRRPGQDASTSLIRNVQILSHTSLSLQHSFCLDVPPSSRLSQQNITVNLPASHNLLTVRPRLAASTAQRQVKIVALVGLRRLHASGDVNTLAYDVQLHPGMTRIDLEAIVGPATGVPKSGPPGSDVDYERVTMFLNLLR</sequence>
<accession>A0A1F5LU13</accession>
<dbReference type="Gene3D" id="1.20.920.10">
    <property type="entry name" value="Bromodomain-like"/>
    <property type="match status" value="1"/>
</dbReference>
<dbReference type="SMART" id="SM00297">
    <property type="entry name" value="BROMO"/>
    <property type="match status" value="1"/>
</dbReference>
<keyword evidence="6" id="KW-0804">Transcription</keyword>
<gene>
    <name evidence="11" type="ORF">PENARI_c003G01016</name>
</gene>
<dbReference type="InterPro" id="IPR054551">
    <property type="entry name" value="RSC4_Ig-like"/>
</dbReference>
<keyword evidence="2" id="KW-0677">Repeat</keyword>
<evidence type="ECO:0000256" key="7">
    <source>
        <dbReference type="ARBA" id="ARBA00023242"/>
    </source>
</evidence>
<dbReference type="PROSITE" id="PS50014">
    <property type="entry name" value="BROMODOMAIN_2"/>
    <property type="match status" value="1"/>
</dbReference>
<keyword evidence="5 8" id="KW-0103">Bromodomain</keyword>
<evidence type="ECO:0000256" key="2">
    <source>
        <dbReference type="ARBA" id="ARBA00022737"/>
    </source>
</evidence>
<evidence type="ECO:0000313" key="12">
    <source>
        <dbReference type="Proteomes" id="UP000177622"/>
    </source>
</evidence>